<evidence type="ECO:0000313" key="2">
    <source>
        <dbReference type="Proteomes" id="UP001054902"/>
    </source>
</evidence>
<comment type="caution">
    <text evidence="1">The sequence shown here is derived from an EMBL/GenBank/DDBJ whole genome shotgun (WGS) entry which is preliminary data.</text>
</comment>
<sequence>MFLFSRSQHRRRNLLSRKSVISFALSAFAFIVLFQEPSQSLARLLSSSSLQQVDLTKFQIDTYPLLDADIPKEEIIEKLKEIYGVVPEGEDFDEASVAISINQMFYMNYDEDVEERQKMEEWLSWFLPNRGVPCYRVPLLKGLPYVCSFEDEEKCIKESGMVDTLLHLLQSKEYKMEGVSLVIQDDFEVTDMHKLRLAANLVPNDWDVIRFDCPLESDNHLPNLNNYVFQTNQGRDIRPFLDRSRVMLLRDDKIEKIADAINVLPRQELDAALSYKKINSYCVNVGIGNRFEIIKPRPVIYTFYSPLHEDSQHDDLIDVWKKEWELVGFESRILTIEDAKKNPFYETMKAEVETVFPTDVYNAYCHYRYLAMANVGGIMTDYDTMPIHYPLEEAKSNSLVNDGKFTSYQWHVPSLISASKEEWQRVAELLINQISKSNSLLKSDMLLLQELGQDPSIDVDFSLASGSRSVFNVIPYIKGEEQKVNCKLLKEMRAIHLSHSLTQRVKDAADKLGFQPEQNRAEFVQMFMNDFREQCLGVTNVMEMQ</sequence>
<accession>A0AAD3GYS0</accession>
<dbReference type="AlphaFoldDB" id="A0AAD3GYS0"/>
<name>A0AAD3GYS0_9STRA</name>
<gene>
    <name evidence="1" type="ORF">CTEN210_00816</name>
</gene>
<organism evidence="1 2">
    <name type="scientific">Chaetoceros tenuissimus</name>
    <dbReference type="NCBI Taxonomy" id="426638"/>
    <lineage>
        <taxon>Eukaryota</taxon>
        <taxon>Sar</taxon>
        <taxon>Stramenopiles</taxon>
        <taxon>Ochrophyta</taxon>
        <taxon>Bacillariophyta</taxon>
        <taxon>Coscinodiscophyceae</taxon>
        <taxon>Chaetocerotophycidae</taxon>
        <taxon>Chaetocerotales</taxon>
        <taxon>Chaetocerotaceae</taxon>
        <taxon>Chaetoceros</taxon>
    </lineage>
</organism>
<keyword evidence="2" id="KW-1185">Reference proteome</keyword>
<evidence type="ECO:0000313" key="1">
    <source>
        <dbReference type="EMBL" id="GFH44342.1"/>
    </source>
</evidence>
<proteinExistence type="predicted"/>
<dbReference type="Proteomes" id="UP001054902">
    <property type="component" value="Unassembled WGS sequence"/>
</dbReference>
<protein>
    <submittedName>
        <fullName evidence="1">Uncharacterized protein</fullName>
    </submittedName>
</protein>
<dbReference type="EMBL" id="BLLK01000019">
    <property type="protein sequence ID" value="GFH44342.1"/>
    <property type="molecule type" value="Genomic_DNA"/>
</dbReference>
<reference evidence="1 2" key="1">
    <citation type="journal article" date="2021" name="Sci. Rep.">
        <title>The genome of the diatom Chaetoceros tenuissimus carries an ancient integrated fragment of an extant virus.</title>
        <authorList>
            <person name="Hongo Y."/>
            <person name="Kimura K."/>
            <person name="Takaki Y."/>
            <person name="Yoshida Y."/>
            <person name="Baba S."/>
            <person name="Kobayashi G."/>
            <person name="Nagasaki K."/>
            <person name="Hano T."/>
            <person name="Tomaru Y."/>
        </authorList>
    </citation>
    <scope>NUCLEOTIDE SEQUENCE [LARGE SCALE GENOMIC DNA]</scope>
    <source>
        <strain evidence="1 2">NIES-3715</strain>
    </source>
</reference>